<gene>
    <name evidence="2" type="ORF">VNI00_015395</name>
</gene>
<sequence>MSHTEDRADLKPAEEFDPNKDSTVESDAAQSEQTRTQVEETARQTESTPPSGDAQGNEQEVLDDDEPVPP</sequence>
<organism evidence="2 3">
    <name type="scientific">Paramarasmius palmivorus</name>
    <dbReference type="NCBI Taxonomy" id="297713"/>
    <lineage>
        <taxon>Eukaryota</taxon>
        <taxon>Fungi</taxon>
        <taxon>Dikarya</taxon>
        <taxon>Basidiomycota</taxon>
        <taxon>Agaricomycotina</taxon>
        <taxon>Agaricomycetes</taxon>
        <taxon>Agaricomycetidae</taxon>
        <taxon>Agaricales</taxon>
        <taxon>Marasmiineae</taxon>
        <taxon>Marasmiaceae</taxon>
        <taxon>Paramarasmius</taxon>
    </lineage>
</organism>
<dbReference type="EMBL" id="JAYKXP010000099">
    <property type="protein sequence ID" value="KAK7026853.1"/>
    <property type="molecule type" value="Genomic_DNA"/>
</dbReference>
<proteinExistence type="predicted"/>
<evidence type="ECO:0000313" key="2">
    <source>
        <dbReference type="EMBL" id="KAK7026853.1"/>
    </source>
</evidence>
<feature type="non-terminal residue" evidence="2">
    <location>
        <position position="70"/>
    </location>
</feature>
<feature type="compositionally biased region" description="Polar residues" evidence="1">
    <location>
        <begin position="44"/>
        <end position="58"/>
    </location>
</feature>
<feature type="region of interest" description="Disordered" evidence="1">
    <location>
        <begin position="1"/>
        <end position="70"/>
    </location>
</feature>
<evidence type="ECO:0000256" key="1">
    <source>
        <dbReference type="SAM" id="MobiDB-lite"/>
    </source>
</evidence>
<feature type="compositionally biased region" description="Acidic residues" evidence="1">
    <location>
        <begin position="60"/>
        <end position="70"/>
    </location>
</feature>
<protein>
    <submittedName>
        <fullName evidence="2">Uncharacterized protein</fullName>
    </submittedName>
</protein>
<dbReference type="Proteomes" id="UP001383192">
    <property type="component" value="Unassembled WGS sequence"/>
</dbReference>
<accession>A0AAW0BK20</accession>
<dbReference type="AlphaFoldDB" id="A0AAW0BK20"/>
<keyword evidence="3" id="KW-1185">Reference proteome</keyword>
<name>A0AAW0BK20_9AGAR</name>
<reference evidence="2 3" key="1">
    <citation type="submission" date="2024-01" db="EMBL/GenBank/DDBJ databases">
        <title>A draft genome for a cacao thread blight-causing isolate of Paramarasmius palmivorus.</title>
        <authorList>
            <person name="Baruah I.K."/>
            <person name="Bukari Y."/>
            <person name="Amoako-Attah I."/>
            <person name="Meinhardt L.W."/>
            <person name="Bailey B.A."/>
            <person name="Cohen S.P."/>
        </authorList>
    </citation>
    <scope>NUCLEOTIDE SEQUENCE [LARGE SCALE GENOMIC DNA]</scope>
    <source>
        <strain evidence="2 3">GH-12</strain>
    </source>
</reference>
<feature type="compositionally biased region" description="Basic and acidic residues" evidence="1">
    <location>
        <begin position="1"/>
        <end position="23"/>
    </location>
</feature>
<evidence type="ECO:0000313" key="3">
    <source>
        <dbReference type="Proteomes" id="UP001383192"/>
    </source>
</evidence>
<comment type="caution">
    <text evidence="2">The sequence shown here is derived from an EMBL/GenBank/DDBJ whole genome shotgun (WGS) entry which is preliminary data.</text>
</comment>